<feature type="region of interest" description="Disordered" evidence="1">
    <location>
        <begin position="828"/>
        <end position="866"/>
    </location>
</feature>
<keyword evidence="3" id="KW-1185">Reference proteome</keyword>
<accession>A0ABP1B9W8</accession>
<reference evidence="2 3" key="1">
    <citation type="submission" date="2024-03" db="EMBL/GenBank/DDBJ databases">
        <authorList>
            <consortium name="ELIXIR-Norway"/>
            <consortium name="Elixir Norway"/>
        </authorList>
    </citation>
    <scope>NUCLEOTIDE SEQUENCE [LARGE SCALE GENOMIC DNA]</scope>
</reference>
<dbReference type="InterPro" id="IPR036322">
    <property type="entry name" value="WD40_repeat_dom_sf"/>
</dbReference>
<evidence type="ECO:0000313" key="2">
    <source>
        <dbReference type="EMBL" id="CAK9871568.1"/>
    </source>
</evidence>
<feature type="region of interest" description="Disordered" evidence="1">
    <location>
        <begin position="1048"/>
        <end position="1098"/>
    </location>
</feature>
<feature type="compositionally biased region" description="Basic and acidic residues" evidence="1">
    <location>
        <begin position="844"/>
        <end position="853"/>
    </location>
</feature>
<gene>
    <name evidence="2" type="ORF">CSSPJE1EN2_LOCUS14236</name>
</gene>
<evidence type="ECO:0000313" key="3">
    <source>
        <dbReference type="Proteomes" id="UP001497522"/>
    </source>
</evidence>
<feature type="compositionally biased region" description="Basic and acidic residues" evidence="1">
    <location>
        <begin position="903"/>
        <end position="915"/>
    </location>
</feature>
<dbReference type="Proteomes" id="UP001497522">
    <property type="component" value="Chromosome 2"/>
</dbReference>
<feature type="compositionally biased region" description="Basic and acidic residues" evidence="1">
    <location>
        <begin position="989"/>
        <end position="999"/>
    </location>
</feature>
<feature type="region of interest" description="Disordered" evidence="1">
    <location>
        <begin position="16"/>
        <end position="35"/>
    </location>
</feature>
<feature type="compositionally biased region" description="Pro residues" evidence="1">
    <location>
        <begin position="22"/>
        <end position="31"/>
    </location>
</feature>
<proteinExistence type="predicted"/>
<dbReference type="Gene3D" id="2.130.10.10">
    <property type="entry name" value="YVTN repeat-like/Quinoprotein amine dehydrogenase"/>
    <property type="match status" value="1"/>
</dbReference>
<protein>
    <submittedName>
        <fullName evidence="2">Uncharacterized protein</fullName>
    </submittedName>
</protein>
<dbReference type="InterPro" id="IPR015943">
    <property type="entry name" value="WD40/YVTN_repeat-like_dom_sf"/>
</dbReference>
<organism evidence="2 3">
    <name type="scientific">Sphagnum jensenii</name>
    <dbReference type="NCBI Taxonomy" id="128206"/>
    <lineage>
        <taxon>Eukaryota</taxon>
        <taxon>Viridiplantae</taxon>
        <taxon>Streptophyta</taxon>
        <taxon>Embryophyta</taxon>
        <taxon>Bryophyta</taxon>
        <taxon>Sphagnophytina</taxon>
        <taxon>Sphagnopsida</taxon>
        <taxon>Sphagnales</taxon>
        <taxon>Sphagnaceae</taxon>
        <taxon>Sphagnum</taxon>
    </lineage>
</organism>
<name>A0ABP1B9W8_9BRYO</name>
<sequence>MKSELVLVQVETRTQAASSSSLPPPHPPLLSSPPNSFTGVAQWDPNQAHHFAALMTGGVLVTYVLNIQESGNRPQILHVASFQLHISCGGNNNGSNLRAVDVQWGSFEFIPKRPNEIIFFQENSSRILFAKLPGAADSSSPPPPHGDSSWKKCVLGADTNERTAKVYCIGRHPASFLLSIAIRSDGLALASTATSGSICVWRLLDGALLCQTNVSFINLHQPFIASTTLFQHQAPQRYFRGCFGAPHQATRNFSFVEKPWGLAMGCPDGKVRLWTMQNGDADPNHLSTSLYLMKFKKLSSSDRASVSAIALHTPQTEGPLSVSEDERLTGMTTTSDYLAVGTSEGGLSIWSRHSSFKNWVPTWAAGNSGDDHVSMIKCLSFRADGGLLAAGTSMVASSFLHARFPGQDGSSSCERVFLYETGHWSCVGSLTFKACLGACLFYWPPRTEHKCKEGYEVLLVCTSDGLQAHILPNLVETKSSPQRSGTTKTVHWTDTDDNIRVHVHQGSPLDFPCQTSPDTPQHDMSDKIHSRVDNKISMRSRVEFVTGSLCEDDPPQQLLRVNCSERSSGKNHISQEQIKSGVMCMTRVRSGCCSEEEEVHWKSNLHIMTGCVLQEPLGLRICQTCGGTIHLHYDDEKDNCKNCLIHHLTKNYDDKNEVYMELPNWSFDLQQQQSSSLHKDEEWCQIVDQSGKEEQHTGQEGSNSNSNNNKQDCNIHPTKINESSSCTRRDTDFEKCESCGGWRRRTDTEEQCHTVKVCKVCHHPVKDHNSSASAQGKNPPSEEEERNCFLHPDVQESKEGKEQGSRNCDPYKQKFETFRGYCCHTKTTGDTSQWRSQDVEEEEPTKNSQEEKGKMKKKKKKTVLNSTPSAACLPHSAKQVLLHKKQQSKQITVAEMEMGGGEEESHRSDSSIHTDPHHHHQRSRFLEKDPNPFHVHLLLPAPTKRRSFSSLHEQCNNHKKKKEVVPTSNSQACFHITQGRRRRRRRSTQKKEEENHHHGEEKFVTCSYRDGDHHCHHHQSRGEEEACGELEKVCPACCHPMMEHHAQQDEVQQTSSGRGGGGGGGEPEESSSTRRARQQQEHHHHHHHAVLVQEHEVRTEEKPHRCGCSTCCRHSSSSVNNTGRRRFAKEFSISKPKRWLEKLAVSKNIPLHIIQQYHAGRRECAPCVKKQTCVACRKKREIAAAAAAPCSCCCRTPSPQKLEEEETRRNSSMNKAQGILLHIKRKSDAGIINAMTVPTVSEPTTTVVQAEERRYAPEANQGNAALLEEWKNLMNRGRRRWLSLLEKNNHNMTSIAAAAGVSQQGRKQVKAAVYQKQQQQQQQRIVRTAKSLRSPELHSSGWLLAKLQEIQNETFDIRKASEARSMFLNNL</sequence>
<feature type="region of interest" description="Disordered" evidence="1">
    <location>
        <begin position="959"/>
        <end position="999"/>
    </location>
</feature>
<feature type="compositionally biased region" description="Basic residues" evidence="1">
    <location>
        <begin position="1074"/>
        <end position="1089"/>
    </location>
</feature>
<dbReference type="EMBL" id="OZ023703">
    <property type="protein sequence ID" value="CAK9871568.1"/>
    <property type="molecule type" value="Genomic_DNA"/>
</dbReference>
<dbReference type="SUPFAM" id="SSF50978">
    <property type="entry name" value="WD40 repeat-like"/>
    <property type="match status" value="1"/>
</dbReference>
<feature type="region of interest" description="Disordered" evidence="1">
    <location>
        <begin position="767"/>
        <end position="786"/>
    </location>
</feature>
<feature type="region of interest" description="Disordered" evidence="1">
    <location>
        <begin position="897"/>
        <end position="931"/>
    </location>
</feature>
<evidence type="ECO:0000256" key="1">
    <source>
        <dbReference type="SAM" id="MobiDB-lite"/>
    </source>
</evidence>
<feature type="region of interest" description="Disordered" evidence="1">
    <location>
        <begin position="690"/>
        <end position="716"/>
    </location>
</feature>
<feature type="compositionally biased region" description="Basic residues" evidence="1">
    <location>
        <begin position="978"/>
        <end position="988"/>
    </location>
</feature>